<dbReference type="RefSeq" id="WP_075473401.1">
    <property type="nucleotide sequence ID" value="NZ_CAWQZC010000009.1"/>
</dbReference>
<feature type="signal peptide" evidence="1">
    <location>
        <begin position="1"/>
        <end position="20"/>
    </location>
</feature>
<dbReference type="Proteomes" id="UP000182660">
    <property type="component" value="Unassembled WGS sequence"/>
</dbReference>
<protein>
    <recommendedName>
        <fullName evidence="4">Lipoprotein</fullName>
    </recommendedName>
</protein>
<keyword evidence="3" id="KW-1185">Reference proteome</keyword>
<evidence type="ECO:0000256" key="1">
    <source>
        <dbReference type="SAM" id="SignalP"/>
    </source>
</evidence>
<reference evidence="2 3" key="1">
    <citation type="submission" date="2016-11" db="EMBL/GenBank/DDBJ databases">
        <authorList>
            <person name="Klemetsen T."/>
        </authorList>
    </citation>
    <scope>NUCLEOTIDE SEQUENCE [LARGE SCALE GENOMIC DNA]</scope>
    <source>
        <strain evidence="2">MT 2528</strain>
    </source>
</reference>
<gene>
    <name evidence="2" type="ORF">MT2528_4079</name>
</gene>
<organism evidence="2 3">
    <name type="scientific">Moritella viscosa</name>
    <dbReference type="NCBI Taxonomy" id="80854"/>
    <lineage>
        <taxon>Bacteria</taxon>
        <taxon>Pseudomonadati</taxon>
        <taxon>Pseudomonadota</taxon>
        <taxon>Gammaproteobacteria</taxon>
        <taxon>Alteromonadales</taxon>
        <taxon>Moritellaceae</taxon>
        <taxon>Moritella</taxon>
    </lineage>
</organism>
<dbReference type="GeneID" id="61297854"/>
<name>A0ABY1HID1_9GAMM</name>
<dbReference type="EMBL" id="FPLJ01000102">
    <property type="protein sequence ID" value="SGZ00721.1"/>
    <property type="molecule type" value="Genomic_DNA"/>
</dbReference>
<comment type="caution">
    <text evidence="2">The sequence shown here is derived from an EMBL/GenBank/DDBJ whole genome shotgun (WGS) entry which is preliminary data.</text>
</comment>
<dbReference type="PROSITE" id="PS51257">
    <property type="entry name" value="PROKAR_LIPOPROTEIN"/>
    <property type="match status" value="1"/>
</dbReference>
<sequence length="448" mass="50692">MKFKRVIFPASILSTVTLMGCNFDVDNNNNEQPQYPQTTITIMNGYLENALVCSAKNTNSCSEGQDNVIGITDSNGELIVKDTYLESPLIAKIRAGKSFDSHQMGTVKKSYTLVAPSGTTVITPFTSLVLTKHITIEKLADWLSIDSYFISGDYIALKSNDEDRYNAQKAHLLARTITELTLTDEDLLRKLGHFLANLDNKAIDLDKTEIILNEDQDFQKKVLNNNSLGSYVKDKLFYYRSLNEDHSMSNGDYKYGELEIEFVKNNKLIINGSLNSYSYTTSGSTLRVLNVGYTDTYYYANKNVALVSTSRMGLDLVTQESLSSASSVDNLDSKLQDNSWFYLSPTESFKLADITKFSFKNNKTLTIKINDDNEFEGLWVIEEHQLIITDIDHVVIYKFEFKIDDDNVLPVISTVDGENQYGLFIGTLEFAEQIKKLWNKDKRQTVHS</sequence>
<keyword evidence="1" id="KW-0732">Signal</keyword>
<evidence type="ECO:0000313" key="2">
    <source>
        <dbReference type="EMBL" id="SGZ00721.1"/>
    </source>
</evidence>
<accession>A0ABY1HID1</accession>
<proteinExistence type="predicted"/>
<evidence type="ECO:0000313" key="3">
    <source>
        <dbReference type="Proteomes" id="UP000182660"/>
    </source>
</evidence>
<evidence type="ECO:0008006" key="4">
    <source>
        <dbReference type="Google" id="ProtNLM"/>
    </source>
</evidence>
<feature type="chain" id="PRO_5046485348" description="Lipoprotein" evidence="1">
    <location>
        <begin position="21"/>
        <end position="448"/>
    </location>
</feature>